<keyword evidence="3" id="KW-1185">Reference proteome</keyword>
<evidence type="ECO:0000313" key="2">
    <source>
        <dbReference type="EMBL" id="MBS2213507.1"/>
    </source>
</evidence>
<organism evidence="2 3">
    <name type="scientific">Carboxylicivirga mesophila</name>
    <dbReference type="NCBI Taxonomy" id="1166478"/>
    <lineage>
        <taxon>Bacteria</taxon>
        <taxon>Pseudomonadati</taxon>
        <taxon>Bacteroidota</taxon>
        <taxon>Bacteroidia</taxon>
        <taxon>Marinilabiliales</taxon>
        <taxon>Marinilabiliaceae</taxon>
        <taxon>Carboxylicivirga</taxon>
    </lineage>
</organism>
<gene>
    <name evidence="2" type="ORF">KEM09_19005</name>
</gene>
<reference evidence="2 3" key="1">
    <citation type="journal article" date="2014" name="Int. J. Syst. Evol. Microbiol.">
        <title>Carboxylicivirga gen. nov. in the family Marinilabiliaceae with two novel species, Carboxylicivirga mesophila sp. nov. and Carboxylicivirga taeanensis sp. nov., and reclassification of Cytophaga fermentans as Saccharicrinis fermentans gen. nov., comb. nov.</title>
        <authorList>
            <person name="Yang S.H."/>
            <person name="Seo H.S."/>
            <person name="Woo J.H."/>
            <person name="Oh H.M."/>
            <person name="Jang H."/>
            <person name="Lee J.H."/>
            <person name="Kim S.J."/>
            <person name="Kwon K.K."/>
        </authorList>
    </citation>
    <scope>NUCLEOTIDE SEQUENCE [LARGE SCALE GENOMIC DNA]</scope>
    <source>
        <strain evidence="2 3">JCM 18290</strain>
    </source>
</reference>
<accession>A0ABS5KF47</accession>
<feature type="transmembrane region" description="Helical" evidence="1">
    <location>
        <begin position="320"/>
        <end position="339"/>
    </location>
</feature>
<keyword evidence="1" id="KW-1133">Transmembrane helix</keyword>
<proteinExistence type="predicted"/>
<name>A0ABS5KF47_9BACT</name>
<dbReference type="PROSITE" id="PS51257">
    <property type="entry name" value="PROKAR_LIPOPROTEIN"/>
    <property type="match status" value="1"/>
</dbReference>
<keyword evidence="1" id="KW-0812">Transmembrane</keyword>
<evidence type="ECO:0000256" key="1">
    <source>
        <dbReference type="SAM" id="Phobius"/>
    </source>
</evidence>
<evidence type="ECO:0000313" key="3">
    <source>
        <dbReference type="Proteomes" id="UP000721861"/>
    </source>
</evidence>
<dbReference type="EMBL" id="JAGUCN010000028">
    <property type="protein sequence ID" value="MBS2213507.1"/>
    <property type="molecule type" value="Genomic_DNA"/>
</dbReference>
<protein>
    <submittedName>
        <fullName evidence="2">Uncharacterized protein</fullName>
    </submittedName>
</protein>
<comment type="caution">
    <text evidence="2">The sequence shown here is derived from an EMBL/GenBank/DDBJ whole genome shotgun (WGS) entry which is preliminary data.</text>
</comment>
<keyword evidence="1" id="KW-0472">Membrane</keyword>
<dbReference type="RefSeq" id="WP_212230736.1">
    <property type="nucleotide sequence ID" value="NZ_JAGUCN010000028.1"/>
</dbReference>
<dbReference type="Proteomes" id="UP000721861">
    <property type="component" value="Unassembled WGS sequence"/>
</dbReference>
<sequence length="343" mass="39785">MKTKILLIALVLIVSACKDLRYHYYTRINDDGTIFKRIVAEGDSSKIYSNPFSFDINDGWNVSYDKKMDEDSEDTLFVVIVEKTFLNVAAVNKDLVPENDSVYKDNISLSINSKFRGFFTFHQYSETFKQRFPFKHLSVDDYLSRDEYAYFFEDDTSIVQNMSKADLEAFEEQGEAKFWDYLTSTLGIEFVQLTNELAYQSQKEVLTESDSLFVLQLFKSSVDDGPELVEICQLTDQQMNATWLSEAYADGYFEHFEKQIDDEVIMLADNNYSAEIEVPGLLFATNANSIDNNSAKWSFCRGSFLYKDYILTLEYRTINYWAFIIIGVLFIILVVSFIVKRRA</sequence>